<protein>
    <recommendedName>
        <fullName evidence="2">Integrase catalytic domain-containing protein</fullName>
    </recommendedName>
</protein>
<gene>
    <name evidence="3" type="ORF">J8A68_005022</name>
</gene>
<dbReference type="PANTHER" id="PTHR37984:SF5">
    <property type="entry name" value="PROTEIN NYNRIN-LIKE"/>
    <property type="match status" value="1"/>
</dbReference>
<evidence type="ECO:0000313" key="4">
    <source>
        <dbReference type="Proteomes" id="UP000694255"/>
    </source>
</evidence>
<evidence type="ECO:0000256" key="1">
    <source>
        <dbReference type="ARBA" id="ARBA00022490"/>
    </source>
</evidence>
<dbReference type="OrthoDB" id="446925at2759"/>
<dbReference type="InterPro" id="IPR001584">
    <property type="entry name" value="Integrase_cat-core"/>
</dbReference>
<dbReference type="GeneID" id="73471822"/>
<dbReference type="PROSITE" id="PS50994">
    <property type="entry name" value="INTEGRASE"/>
    <property type="match status" value="1"/>
</dbReference>
<evidence type="ECO:0000313" key="3">
    <source>
        <dbReference type="EMBL" id="KAG7661444.1"/>
    </source>
</evidence>
<keyword evidence="1" id="KW-0963">Cytoplasm</keyword>
<dbReference type="GO" id="GO:0015074">
    <property type="term" value="P:DNA integration"/>
    <property type="evidence" value="ECO:0007669"/>
    <property type="project" value="InterPro"/>
</dbReference>
<dbReference type="RefSeq" id="XP_049261677.1">
    <property type="nucleotide sequence ID" value="XM_049409044.1"/>
</dbReference>
<organism evidence="3 4">
    <name type="scientific">[Candida] subhashii</name>
    <dbReference type="NCBI Taxonomy" id="561895"/>
    <lineage>
        <taxon>Eukaryota</taxon>
        <taxon>Fungi</taxon>
        <taxon>Dikarya</taxon>
        <taxon>Ascomycota</taxon>
        <taxon>Saccharomycotina</taxon>
        <taxon>Pichiomycetes</taxon>
        <taxon>Debaryomycetaceae</taxon>
        <taxon>Spathaspora</taxon>
    </lineage>
</organism>
<dbReference type="EMBL" id="JAGSYN010000219">
    <property type="protein sequence ID" value="KAG7661444.1"/>
    <property type="molecule type" value="Genomic_DNA"/>
</dbReference>
<feature type="domain" description="Integrase catalytic" evidence="2">
    <location>
        <begin position="1"/>
        <end position="107"/>
    </location>
</feature>
<accession>A0A8J5UW66</accession>
<dbReference type="PANTHER" id="PTHR37984">
    <property type="entry name" value="PROTEIN CBG26694"/>
    <property type="match status" value="1"/>
</dbReference>
<keyword evidence="4" id="KW-1185">Reference proteome</keyword>
<dbReference type="AlphaFoldDB" id="A0A8J5UW66"/>
<dbReference type="InterPro" id="IPR050951">
    <property type="entry name" value="Retrovirus_Pol_polyprotein"/>
</dbReference>
<dbReference type="Proteomes" id="UP000694255">
    <property type="component" value="Unassembled WGS sequence"/>
</dbReference>
<comment type="caution">
    <text evidence="3">The sequence shown here is derived from an EMBL/GenBank/DDBJ whole genome shotgun (WGS) entry which is preliminary data.</text>
</comment>
<proteinExistence type="predicted"/>
<name>A0A8J5UW66_9ASCO</name>
<sequence>MIPLIILNMDELPGSAIADLLYEEFICRFGYFIELKTDRGAEFKNEMVDRLLYHYGTKHSFSIQHHPQGNGMIERNHQGLINFMKKLPDGLNWREYLATALWVDRMA</sequence>
<evidence type="ECO:0000259" key="2">
    <source>
        <dbReference type="PROSITE" id="PS50994"/>
    </source>
</evidence>
<reference evidence="3 4" key="1">
    <citation type="journal article" date="2021" name="DNA Res.">
        <title>Genome analysis of Candida subhashii reveals its hybrid nature and dual mitochondrial genome conformations.</title>
        <authorList>
            <person name="Mixao V."/>
            <person name="Hegedusova E."/>
            <person name="Saus E."/>
            <person name="Pryszcz L.P."/>
            <person name="Cillingova A."/>
            <person name="Nosek J."/>
            <person name="Gabaldon T."/>
        </authorList>
    </citation>
    <scope>NUCLEOTIDE SEQUENCE [LARGE SCALE GENOMIC DNA]</scope>
    <source>
        <strain evidence="3 4">CBS 10753</strain>
    </source>
</reference>